<comment type="caution">
    <text evidence="15">The sequence shown here is derived from an EMBL/GenBank/DDBJ whole genome shotgun (WGS) entry which is preliminary data.</text>
</comment>
<dbReference type="PROSITE" id="PS50046">
    <property type="entry name" value="PHYTOCHROME_2"/>
    <property type="match status" value="1"/>
</dbReference>
<keyword evidence="8" id="KW-0418">Kinase</keyword>
<evidence type="ECO:0000259" key="13">
    <source>
        <dbReference type="PROSITE" id="PS50109"/>
    </source>
</evidence>
<dbReference type="Pfam" id="PF08446">
    <property type="entry name" value="PAS_2"/>
    <property type="match status" value="1"/>
</dbReference>
<evidence type="ECO:0000256" key="1">
    <source>
        <dbReference type="ARBA" id="ARBA00000085"/>
    </source>
</evidence>
<dbReference type="SMART" id="SM00065">
    <property type="entry name" value="GAF"/>
    <property type="match status" value="1"/>
</dbReference>
<evidence type="ECO:0000256" key="9">
    <source>
        <dbReference type="ARBA" id="ARBA00022991"/>
    </source>
</evidence>
<dbReference type="InterPro" id="IPR036890">
    <property type="entry name" value="HATPase_C_sf"/>
</dbReference>
<dbReference type="InterPro" id="IPR005467">
    <property type="entry name" value="His_kinase_dom"/>
</dbReference>
<name>A0ABS4AD39_9PROT</name>
<dbReference type="InterPro" id="IPR043150">
    <property type="entry name" value="Phytochrome_PHY_sf"/>
</dbReference>
<reference evidence="15 16" key="1">
    <citation type="submission" date="2021-03" db="EMBL/GenBank/DDBJ databases">
        <authorList>
            <person name="So Y."/>
        </authorList>
    </citation>
    <scope>NUCLEOTIDE SEQUENCE [LARGE SCALE GENOMIC DNA]</scope>
    <source>
        <strain evidence="15 16">SSH11</strain>
    </source>
</reference>
<dbReference type="InterPro" id="IPR004358">
    <property type="entry name" value="Sig_transdc_His_kin-like_C"/>
</dbReference>
<feature type="domain" description="Histidine kinase" evidence="13">
    <location>
        <begin position="552"/>
        <end position="777"/>
    </location>
</feature>
<keyword evidence="6" id="KW-0716">Sensory transduction</keyword>
<dbReference type="InterPro" id="IPR029016">
    <property type="entry name" value="GAF-like_dom_sf"/>
</dbReference>
<accession>A0ABS4AD39</accession>
<dbReference type="InterPro" id="IPR001789">
    <property type="entry name" value="Sig_transdc_resp-reg_receiver"/>
</dbReference>
<dbReference type="SUPFAM" id="SSF55874">
    <property type="entry name" value="ATPase domain of HSP90 chaperone/DNA topoisomerase II/histidine kinase"/>
    <property type="match status" value="1"/>
</dbReference>
<dbReference type="SUPFAM" id="SSF55785">
    <property type="entry name" value="PYP-like sensor domain (PAS domain)"/>
    <property type="match status" value="1"/>
</dbReference>
<dbReference type="Pfam" id="PF00072">
    <property type="entry name" value="Response_reg"/>
    <property type="match status" value="1"/>
</dbReference>
<evidence type="ECO:0000256" key="7">
    <source>
        <dbReference type="ARBA" id="ARBA00022679"/>
    </source>
</evidence>
<dbReference type="Gene3D" id="3.30.450.270">
    <property type="match status" value="1"/>
</dbReference>
<dbReference type="SMART" id="SM00387">
    <property type="entry name" value="HATPase_c"/>
    <property type="match status" value="1"/>
</dbReference>
<dbReference type="Pfam" id="PF02518">
    <property type="entry name" value="HATPase_c"/>
    <property type="match status" value="1"/>
</dbReference>
<evidence type="ECO:0000313" key="16">
    <source>
        <dbReference type="Proteomes" id="UP000681594"/>
    </source>
</evidence>
<evidence type="ECO:0000259" key="12">
    <source>
        <dbReference type="PROSITE" id="PS50046"/>
    </source>
</evidence>
<evidence type="ECO:0000256" key="6">
    <source>
        <dbReference type="ARBA" id="ARBA00022606"/>
    </source>
</evidence>
<dbReference type="CDD" id="cd16919">
    <property type="entry name" value="HATPase_CckA-like"/>
    <property type="match status" value="1"/>
</dbReference>
<dbReference type="PRINTS" id="PR00344">
    <property type="entry name" value="BCTRLSENSOR"/>
</dbReference>
<dbReference type="PANTHER" id="PTHR43065:SF42">
    <property type="entry name" value="TWO-COMPONENT SENSOR PPRA"/>
    <property type="match status" value="1"/>
</dbReference>
<sequence>MSATFRSPPPRGLAAKTPALLPDTADSLCALEPIHIPGSIQPHGVLLVADPSDGLRVVAASENAGLLAGGISSNTLLGMHVAGILGGEFAASLRMQAGTGDIPGEAPWETDIVLAAGAFEVAVHSQDGMVLIELEPVEPRDETEALAASRALQREIARLRAADGRLEELARVAVAGIRHLTGYERVLIYRFDRDWHGQTLAEDKVEDWAQSLDGLHFPASDIPAQARELYRRSLIRWVPSRDAVPVALHRDAGWEAPGMPERPIDLSFSRLRSLSPVHLQYHRNMGVDGSMSLSILHEGQLWGLMVCHHRRPHRPSPGQRAAAAALTDAFALRVGGAEQRGVDEARRADSHRLAELLAHMAEADDVTSALTAGSVTIASLFGCVGAAVVRSSMVERLGSAPPEADILSLADWLRARGDDEIFHTDHLSAAFPDWVHAPVASGVLAVFLAADRADMILWFRPEEPHLVSWGGNPHRPMVPEGGSILPRQSFERWVEERLGYARAWADWELEMAATLRHAITEVVIRSLSRIAELNDRLRQSQKMEAVGQLTGGIAHDFNNLLAGIVGSLELMRSRMAQGRVTELDRYIEAATASANRAAALTHRLLAFSRRQTLDPRPTDVNRLIASMEELIRRTVGPSIQVETVMAGGLWTVHCDANQLENALLNLSINARDAMPDGGRLTIEAANARLDEAYAQRHHDLEPGQYVSISVTDTGTGMPPEVIARAFDPFFTTKPLGQGTGLGLSMVYGFAKQSNGYVRIYSEPGQGTVLRLYLPRSMEDAAPDGADAEAVPPATAPEGGTVLVVDDEPVVRMLVGEVLRDLGYGVVEVADAAQALRAIGNMRRIDLMITDVGLPGGMNGRQLADAVREIRQGLKVLFITGYAENAAVGNGLLEPGMQVMTKPFAMDVLATRIRAML</sequence>
<dbReference type="InterPro" id="IPR035965">
    <property type="entry name" value="PAS-like_dom_sf"/>
</dbReference>
<dbReference type="InterPro" id="IPR013515">
    <property type="entry name" value="Phytochrome_cen-reg"/>
</dbReference>
<dbReference type="Pfam" id="PF01590">
    <property type="entry name" value="GAF"/>
    <property type="match status" value="1"/>
</dbReference>
<evidence type="ECO:0000256" key="5">
    <source>
        <dbReference type="ARBA" id="ARBA00022553"/>
    </source>
</evidence>
<dbReference type="PANTHER" id="PTHR43065">
    <property type="entry name" value="SENSOR HISTIDINE KINASE"/>
    <property type="match status" value="1"/>
</dbReference>
<evidence type="ECO:0000256" key="4">
    <source>
        <dbReference type="ARBA" id="ARBA00022543"/>
    </source>
</evidence>
<dbReference type="EMBL" id="JAGIZB010000005">
    <property type="protein sequence ID" value="MBP0444460.1"/>
    <property type="molecule type" value="Genomic_DNA"/>
</dbReference>
<dbReference type="PROSITE" id="PS50109">
    <property type="entry name" value="HIS_KIN"/>
    <property type="match status" value="1"/>
</dbReference>
<comment type="similarity">
    <text evidence="2">In the N-terminal section; belongs to the phytochrome family.</text>
</comment>
<dbReference type="Gene3D" id="3.30.565.10">
    <property type="entry name" value="Histidine kinase-like ATPase, C-terminal domain"/>
    <property type="match status" value="1"/>
</dbReference>
<keyword evidence="4" id="KW-0600">Photoreceptor protein</keyword>
<dbReference type="Gene3D" id="3.30.450.20">
    <property type="entry name" value="PAS domain"/>
    <property type="match status" value="1"/>
</dbReference>
<dbReference type="CDD" id="cd18161">
    <property type="entry name" value="REC_hyHK_blue-like"/>
    <property type="match status" value="1"/>
</dbReference>
<protein>
    <recommendedName>
        <fullName evidence="3">histidine kinase</fullName>
        <ecNumber evidence="3">2.7.13.3</ecNumber>
    </recommendedName>
</protein>
<keyword evidence="16" id="KW-1185">Reference proteome</keyword>
<evidence type="ECO:0000256" key="8">
    <source>
        <dbReference type="ARBA" id="ARBA00022777"/>
    </source>
</evidence>
<feature type="domain" description="Response regulatory" evidence="14">
    <location>
        <begin position="800"/>
        <end position="916"/>
    </location>
</feature>
<dbReference type="InterPro" id="IPR003661">
    <property type="entry name" value="HisK_dim/P_dom"/>
</dbReference>
<organism evidence="15 16">
    <name type="scientific">Pararoseomonas baculiformis</name>
    <dbReference type="NCBI Taxonomy" id="2820812"/>
    <lineage>
        <taxon>Bacteria</taxon>
        <taxon>Pseudomonadati</taxon>
        <taxon>Pseudomonadota</taxon>
        <taxon>Alphaproteobacteria</taxon>
        <taxon>Acetobacterales</taxon>
        <taxon>Acetobacteraceae</taxon>
        <taxon>Pararoseomonas</taxon>
    </lineage>
</organism>
<dbReference type="Pfam" id="PF00512">
    <property type="entry name" value="HisKA"/>
    <property type="match status" value="1"/>
</dbReference>
<dbReference type="RefSeq" id="WP_209378696.1">
    <property type="nucleotide sequence ID" value="NZ_JAGIZB010000005.1"/>
</dbReference>
<proteinExistence type="inferred from homology"/>
<dbReference type="SUPFAM" id="SSF55781">
    <property type="entry name" value="GAF domain-like"/>
    <property type="match status" value="2"/>
</dbReference>
<dbReference type="InterPro" id="IPR013654">
    <property type="entry name" value="PAS_2"/>
</dbReference>
<dbReference type="Proteomes" id="UP000681594">
    <property type="component" value="Unassembled WGS sequence"/>
</dbReference>
<keyword evidence="7" id="KW-0808">Transferase</keyword>
<evidence type="ECO:0000313" key="15">
    <source>
        <dbReference type="EMBL" id="MBP0444460.1"/>
    </source>
</evidence>
<gene>
    <name evidence="15" type="ORF">J8J14_06670</name>
</gene>
<dbReference type="InterPro" id="IPR036097">
    <property type="entry name" value="HisK_dim/P_sf"/>
</dbReference>
<dbReference type="SMART" id="SM00388">
    <property type="entry name" value="HisKA"/>
    <property type="match status" value="1"/>
</dbReference>
<evidence type="ECO:0000256" key="2">
    <source>
        <dbReference type="ARBA" id="ARBA00006402"/>
    </source>
</evidence>
<dbReference type="PROSITE" id="PS50110">
    <property type="entry name" value="RESPONSE_REGULATORY"/>
    <property type="match status" value="1"/>
</dbReference>
<dbReference type="InterPro" id="IPR003594">
    <property type="entry name" value="HATPase_dom"/>
</dbReference>
<dbReference type="CDD" id="cd00082">
    <property type="entry name" value="HisKA"/>
    <property type="match status" value="1"/>
</dbReference>
<dbReference type="Gene3D" id="3.40.50.2300">
    <property type="match status" value="1"/>
</dbReference>
<keyword evidence="5 11" id="KW-0597">Phosphoprotein</keyword>
<keyword evidence="10" id="KW-0675">Receptor</keyword>
<dbReference type="SUPFAM" id="SSF52172">
    <property type="entry name" value="CheY-like"/>
    <property type="match status" value="1"/>
</dbReference>
<dbReference type="Pfam" id="PF00360">
    <property type="entry name" value="PHY"/>
    <property type="match status" value="1"/>
</dbReference>
<feature type="domain" description="Phytochrome chromophore attachment site" evidence="12">
    <location>
        <begin position="165"/>
        <end position="329"/>
    </location>
</feature>
<evidence type="ECO:0000256" key="10">
    <source>
        <dbReference type="ARBA" id="ARBA00023170"/>
    </source>
</evidence>
<dbReference type="EC" id="2.7.13.3" evidence="3"/>
<feature type="modified residue" description="4-aspartylphosphate" evidence="11">
    <location>
        <position position="850"/>
    </location>
</feature>
<keyword evidence="9" id="KW-0157">Chromophore</keyword>
<dbReference type="InterPro" id="IPR016132">
    <property type="entry name" value="Phyto_chromo_attachment"/>
</dbReference>
<evidence type="ECO:0000259" key="14">
    <source>
        <dbReference type="PROSITE" id="PS50110"/>
    </source>
</evidence>
<dbReference type="SMART" id="SM00448">
    <property type="entry name" value="REC"/>
    <property type="match status" value="1"/>
</dbReference>
<dbReference type="InterPro" id="IPR003018">
    <property type="entry name" value="GAF"/>
</dbReference>
<evidence type="ECO:0000256" key="3">
    <source>
        <dbReference type="ARBA" id="ARBA00012438"/>
    </source>
</evidence>
<comment type="catalytic activity">
    <reaction evidence="1">
        <text>ATP + protein L-histidine = ADP + protein N-phospho-L-histidine.</text>
        <dbReference type="EC" id="2.7.13.3"/>
    </reaction>
</comment>
<dbReference type="Gene3D" id="1.10.287.130">
    <property type="match status" value="1"/>
</dbReference>
<dbReference type="InterPro" id="IPR011006">
    <property type="entry name" value="CheY-like_superfamily"/>
</dbReference>
<dbReference type="SUPFAM" id="SSF47384">
    <property type="entry name" value="Homodimeric domain of signal transducing histidine kinase"/>
    <property type="match status" value="1"/>
</dbReference>
<evidence type="ECO:0000256" key="11">
    <source>
        <dbReference type="PROSITE-ProRule" id="PRU00169"/>
    </source>
</evidence>
<dbReference type="Gene3D" id="3.30.450.40">
    <property type="match status" value="1"/>
</dbReference>